<feature type="non-terminal residue" evidence="2">
    <location>
        <position position="936"/>
    </location>
</feature>
<dbReference type="Gene3D" id="1.25.10.10">
    <property type="entry name" value="Leucine-rich Repeat Variant"/>
    <property type="match status" value="2"/>
</dbReference>
<dbReference type="AlphaFoldDB" id="A0A815SXH8"/>
<accession>A0A815SXH8</accession>
<dbReference type="SUPFAM" id="SSF48371">
    <property type="entry name" value="ARM repeat"/>
    <property type="match status" value="2"/>
</dbReference>
<dbReference type="Gene3D" id="1.25.40.20">
    <property type="entry name" value="Ankyrin repeat-containing domain"/>
    <property type="match status" value="1"/>
</dbReference>
<evidence type="ECO:0000313" key="2">
    <source>
        <dbReference type="EMBL" id="CAF1497753.1"/>
    </source>
</evidence>
<dbReference type="InterPro" id="IPR036770">
    <property type="entry name" value="Ankyrin_rpt-contain_sf"/>
</dbReference>
<evidence type="ECO:0000313" key="3">
    <source>
        <dbReference type="Proteomes" id="UP000663828"/>
    </source>
</evidence>
<organism evidence="2 3">
    <name type="scientific">Adineta ricciae</name>
    <name type="common">Rotifer</name>
    <dbReference type="NCBI Taxonomy" id="249248"/>
    <lineage>
        <taxon>Eukaryota</taxon>
        <taxon>Metazoa</taxon>
        <taxon>Spiralia</taxon>
        <taxon>Gnathifera</taxon>
        <taxon>Rotifera</taxon>
        <taxon>Eurotatoria</taxon>
        <taxon>Bdelloidea</taxon>
        <taxon>Adinetida</taxon>
        <taxon>Adinetidae</taxon>
        <taxon>Adineta</taxon>
    </lineage>
</organism>
<dbReference type="InterPro" id="IPR011989">
    <property type="entry name" value="ARM-like"/>
</dbReference>
<evidence type="ECO:0000256" key="1">
    <source>
        <dbReference type="SAM" id="Phobius"/>
    </source>
</evidence>
<dbReference type="InterPro" id="IPR016024">
    <property type="entry name" value="ARM-type_fold"/>
</dbReference>
<name>A0A815SXH8_ADIRI</name>
<dbReference type="Proteomes" id="UP000663828">
    <property type="component" value="Unassembled WGS sequence"/>
</dbReference>
<gene>
    <name evidence="2" type="ORF">XAT740_LOCUS39471</name>
</gene>
<keyword evidence="1" id="KW-1133">Transmembrane helix</keyword>
<keyword evidence="1" id="KW-0472">Membrane</keyword>
<keyword evidence="3" id="KW-1185">Reference proteome</keyword>
<comment type="caution">
    <text evidence="2">The sequence shown here is derived from an EMBL/GenBank/DDBJ whole genome shotgun (WGS) entry which is preliminary data.</text>
</comment>
<keyword evidence="1" id="KW-0812">Transmembrane</keyword>
<dbReference type="EMBL" id="CAJNOR010004377">
    <property type="protein sequence ID" value="CAF1497753.1"/>
    <property type="molecule type" value="Genomic_DNA"/>
</dbReference>
<proteinExistence type="predicted"/>
<feature type="transmembrane region" description="Helical" evidence="1">
    <location>
        <begin position="849"/>
        <end position="871"/>
    </location>
</feature>
<dbReference type="SUPFAM" id="SSF48403">
    <property type="entry name" value="Ankyrin repeat"/>
    <property type="match status" value="1"/>
</dbReference>
<sequence length="936" mass="106407">MAQEYNNEGRLPIHEASFRNYDVVVERILANLCSKDGNKDNDDDRLRADDENDERTDRLHQARIQEMLDATTYDYFRLTPILAATVGNARRTIECLINHGAKVTCRDGENRSMAAIAILKQNVELLLYFSQASYANELDIWNTLMTMFTSKNSDESTAAGRILEQLTSPKYIKLAWVYLMNLHPIERTFQVLIQTVNNTHHRNEQLLTSCLIILYNLLSIDTNIRIIFNQTDENARALVKMRKTNDILTLLFSQIVCEFCDDTRAIQAFVHHQLIGDIQVLLDNDTMNIPKTQACLYFDILGKIARCKQDFQILIQKSSATKRTILEQAIELLGTFDRRLTTSILHFIRELCLQNEHHQQICADNRQLIAHLLTALNSPYRDVQRSSVDTLQMFVTQSTTSQQTILDQGGAEQLLILLNKATLPKLRISIICTLWSLTLNEPPRRQSMAYSIGVMALVEFLNLKVSDQLYVVLDAISELLRRIPTEAENIPVIFGRRHCIPPIVRLLSADSEQRILFKCLFCIQQLCLLPTFRPCRANQTIFQKANGINQLLTLIRRSNKEKLLQAKAITTIAYAVFDHKENKDILTKETVRQLFKRIASLLNASEDIVQIEAGAGLVTFICNDEYHYNLYSEELSLDLEHFRPLLTSENIIIRCNAAFQMIIVIRLINETAAAEWIGRALLILFRVIGDPRIDDEDKLLPTDIIGRLAHIPTGFGIHKHSGICEAIIASDGLDHLISLLNSSNALLHGSAALTIDCLIRHSPEGQRRLLKQCRVEALCLDVLRTYVCGPSVLRTRIDELYSSIHNKQVQFPPIRPARQRRKLFDFIINPLKMSSNDRKALPKVRPSRWGHPLIFVAAAIGLAGSSAVFYAQIRARQKARNLFLQAAFYQEALELTHGYKPITDRLVEPIEPLQIDTTSKFNILSSLGAQVSSNLA</sequence>
<dbReference type="PANTHER" id="PTHR46464:SF2">
    <property type="entry name" value="ANKYRIN AND ARMADILLO REPEAT-CONTAINING PROTEIN"/>
    <property type="match status" value="1"/>
</dbReference>
<dbReference type="PANTHER" id="PTHR46464">
    <property type="entry name" value="ANK_REP_REGION DOMAIN-CONTAINING PROTEIN"/>
    <property type="match status" value="1"/>
</dbReference>
<reference evidence="2" key="1">
    <citation type="submission" date="2021-02" db="EMBL/GenBank/DDBJ databases">
        <authorList>
            <person name="Nowell W R."/>
        </authorList>
    </citation>
    <scope>NUCLEOTIDE SEQUENCE</scope>
</reference>
<dbReference type="InterPro" id="IPR043379">
    <property type="entry name" value="ANKAR"/>
</dbReference>
<protein>
    <submittedName>
        <fullName evidence="2">Uncharacterized protein</fullName>
    </submittedName>
</protein>